<protein>
    <submittedName>
        <fullName evidence="1">Uncharacterized protein</fullName>
    </submittedName>
</protein>
<reference evidence="1" key="1">
    <citation type="journal article" date="2014" name="Front. Microbiol.">
        <title>High frequency of phylogenetically diverse reductive dehalogenase-homologous genes in deep subseafloor sedimentary metagenomes.</title>
        <authorList>
            <person name="Kawai M."/>
            <person name="Futagami T."/>
            <person name="Toyoda A."/>
            <person name="Takaki Y."/>
            <person name="Nishi S."/>
            <person name="Hori S."/>
            <person name="Arai W."/>
            <person name="Tsubouchi T."/>
            <person name="Morono Y."/>
            <person name="Uchiyama I."/>
            <person name="Ito T."/>
            <person name="Fujiyama A."/>
            <person name="Inagaki F."/>
            <person name="Takami H."/>
        </authorList>
    </citation>
    <scope>NUCLEOTIDE SEQUENCE</scope>
    <source>
        <strain evidence="1">Expedition CK06-06</strain>
    </source>
</reference>
<sequence>MMDRKVPAARKERVDYHATVRMQDLREHIVENLRRDYPKDLSSEDYYEIADEAIDKILALGETPAVHESINLYGLHLAREILAKTKGSIVSKL</sequence>
<dbReference type="AlphaFoldDB" id="X1W066"/>
<gene>
    <name evidence="1" type="ORF">S12H4_55151</name>
</gene>
<accession>X1W066</accession>
<proteinExistence type="predicted"/>
<evidence type="ECO:0000313" key="1">
    <source>
        <dbReference type="EMBL" id="GAJ19670.1"/>
    </source>
</evidence>
<comment type="caution">
    <text evidence="1">The sequence shown here is derived from an EMBL/GenBank/DDBJ whole genome shotgun (WGS) entry which is preliminary data.</text>
</comment>
<organism evidence="1">
    <name type="scientific">marine sediment metagenome</name>
    <dbReference type="NCBI Taxonomy" id="412755"/>
    <lineage>
        <taxon>unclassified sequences</taxon>
        <taxon>metagenomes</taxon>
        <taxon>ecological metagenomes</taxon>
    </lineage>
</organism>
<dbReference type="EMBL" id="BARW01035348">
    <property type="protein sequence ID" value="GAJ19670.1"/>
    <property type="molecule type" value="Genomic_DNA"/>
</dbReference>
<name>X1W066_9ZZZZ</name>